<evidence type="ECO:0000313" key="3">
    <source>
        <dbReference type="Proteomes" id="UP000011747"/>
    </source>
</evidence>
<keyword evidence="1" id="KW-0472">Membrane</keyword>
<evidence type="ECO:0000313" key="2">
    <source>
        <dbReference type="EMBL" id="EHL78796.1"/>
    </source>
</evidence>
<dbReference type="PATRIC" id="fig|665952.3.peg.1013"/>
<keyword evidence="1" id="KW-1133">Transmembrane helix</keyword>
<protein>
    <recommendedName>
        <fullName evidence="4">DNA-directed RNA polymerase subunit beta</fullName>
    </recommendedName>
</protein>
<sequence length="72" mass="8139">MTEQQRKVRKKKKLTPLGRFIVNLFLVAFTAFVGAVIGYSVIGHGKPMDVLKPSMWMNLFSTIKDLLLSKEA</sequence>
<organism evidence="2 3">
    <name type="scientific">Bacillus smithii 7_3_47FAA</name>
    <dbReference type="NCBI Taxonomy" id="665952"/>
    <lineage>
        <taxon>Bacteria</taxon>
        <taxon>Bacillati</taxon>
        <taxon>Bacillota</taxon>
        <taxon>Bacilli</taxon>
        <taxon>Bacillales</taxon>
        <taxon>Bacillaceae</taxon>
        <taxon>Bacillus</taxon>
    </lineage>
</organism>
<evidence type="ECO:0000256" key="1">
    <source>
        <dbReference type="SAM" id="Phobius"/>
    </source>
</evidence>
<dbReference type="InterPro" id="IPR024596">
    <property type="entry name" value="RNApol_su_b/EpuA"/>
</dbReference>
<evidence type="ECO:0008006" key="4">
    <source>
        <dbReference type="Google" id="ProtNLM"/>
    </source>
</evidence>
<dbReference type="Proteomes" id="UP000011747">
    <property type="component" value="Unassembled WGS sequence"/>
</dbReference>
<reference evidence="2 3" key="1">
    <citation type="submission" date="2011-09" db="EMBL/GenBank/DDBJ databases">
        <title>The Genome Sequence of Bacillus smithii 7_3_47FAA.</title>
        <authorList>
            <consortium name="The Broad Institute Genome Sequencing Platform"/>
            <person name="Earl A."/>
            <person name="Ward D."/>
            <person name="Feldgarden M."/>
            <person name="Gevers D."/>
            <person name="Daigneault M."/>
            <person name="Strauss J."/>
            <person name="Allen-Vercoe E."/>
            <person name="Young S.K."/>
            <person name="Zeng Q."/>
            <person name="Gargeya S."/>
            <person name="Fitzgerald M."/>
            <person name="Haas B."/>
            <person name="Abouelleil A."/>
            <person name="Alvarado L."/>
            <person name="Arachchi H.M."/>
            <person name="Berlin A."/>
            <person name="Brown A."/>
            <person name="Chapman S.B."/>
            <person name="Chen Z."/>
            <person name="Dunbar C."/>
            <person name="Freedman E."/>
            <person name="Gearin G."/>
            <person name="Goldberg J."/>
            <person name="Griggs A."/>
            <person name="Gujja S."/>
            <person name="Heiman D."/>
            <person name="Howarth C."/>
            <person name="Larson L."/>
            <person name="Lui A."/>
            <person name="MacDonald P.J.P."/>
            <person name="Montmayeur A."/>
            <person name="Murphy C."/>
            <person name="Neiman D."/>
            <person name="Pearson M."/>
            <person name="Priest M."/>
            <person name="Roberts A."/>
            <person name="Saif S."/>
            <person name="Shea T."/>
            <person name="Shenoy N."/>
            <person name="Sisk P."/>
            <person name="Stolte C."/>
            <person name="Sykes S."/>
            <person name="Wortman J."/>
            <person name="Nusbaum C."/>
            <person name="Birren B."/>
        </authorList>
    </citation>
    <scope>NUCLEOTIDE SEQUENCE [LARGE SCALE GENOMIC DNA]</scope>
    <source>
        <strain evidence="2 3">7_3_47FAA</strain>
    </source>
</reference>
<keyword evidence="3" id="KW-1185">Reference proteome</keyword>
<feature type="transmembrane region" description="Helical" evidence="1">
    <location>
        <begin position="20"/>
        <end position="42"/>
    </location>
</feature>
<accession>G9QJ64</accession>
<comment type="caution">
    <text evidence="2">The sequence shown here is derived from an EMBL/GenBank/DDBJ whole genome shotgun (WGS) entry which is preliminary data.</text>
</comment>
<name>G9QJ64_9BACI</name>
<dbReference type="HOGENOM" id="CLU_2714039_0_0_9"/>
<dbReference type="AlphaFoldDB" id="G9QJ64"/>
<dbReference type="EMBL" id="ACWF01000053">
    <property type="protein sequence ID" value="EHL78796.1"/>
    <property type="molecule type" value="Genomic_DNA"/>
</dbReference>
<gene>
    <name evidence="2" type="ORF">HMPREF1015_02512</name>
</gene>
<dbReference type="GeneID" id="87583111"/>
<proteinExistence type="predicted"/>
<dbReference type="RefSeq" id="WP_003353317.1">
    <property type="nucleotide sequence ID" value="NZ_JH414746.1"/>
</dbReference>
<keyword evidence="1" id="KW-0812">Transmembrane</keyword>
<dbReference type="Pfam" id="PF11772">
    <property type="entry name" value="EpuA"/>
    <property type="match status" value="1"/>
</dbReference>